<dbReference type="PANTHER" id="PTHR21581:SF6">
    <property type="entry name" value="TRAFFICKING PROTEIN PARTICLE COMPLEX SUBUNIT 12"/>
    <property type="match status" value="1"/>
</dbReference>
<evidence type="ECO:0000256" key="5">
    <source>
        <dbReference type="ARBA" id="ARBA00022645"/>
    </source>
</evidence>
<dbReference type="Gene3D" id="3.40.710.10">
    <property type="entry name" value="DD-peptidase/beta-lactamase superfamily"/>
    <property type="match status" value="1"/>
</dbReference>
<evidence type="ECO:0000256" key="7">
    <source>
        <dbReference type="ARBA" id="ARBA00022729"/>
    </source>
</evidence>
<accession>A0A135YXC5</accession>
<feature type="domain" description="Peptidase S11 D-Ala-D-Ala carboxypeptidase A C-terminal" evidence="17">
    <location>
        <begin position="294"/>
        <end position="385"/>
    </location>
</feature>
<dbReference type="GO" id="GO:0008360">
    <property type="term" value="P:regulation of cell shape"/>
    <property type="evidence" value="ECO:0007669"/>
    <property type="project" value="UniProtKB-KW"/>
</dbReference>
<dbReference type="PATRIC" id="fig|1261.5.peg.379"/>
<keyword evidence="11" id="KW-0961">Cell wall biogenesis/degradation</keyword>
<evidence type="ECO:0000256" key="4">
    <source>
        <dbReference type="ARBA" id="ARBA00012448"/>
    </source>
</evidence>
<dbReference type="EMBL" id="LSQZ01000014">
    <property type="protein sequence ID" value="KXI14042.1"/>
    <property type="molecule type" value="Genomic_DNA"/>
</dbReference>
<dbReference type="GO" id="GO:0071555">
    <property type="term" value="P:cell wall organization"/>
    <property type="evidence" value="ECO:0007669"/>
    <property type="project" value="UniProtKB-KW"/>
</dbReference>
<evidence type="ECO:0000313" key="18">
    <source>
        <dbReference type="EMBL" id="KXI14042.1"/>
    </source>
</evidence>
<dbReference type="UniPathway" id="UPA00219"/>
<dbReference type="Pfam" id="PF00768">
    <property type="entry name" value="Peptidase_S11"/>
    <property type="match status" value="1"/>
</dbReference>
<dbReference type="InterPro" id="IPR001967">
    <property type="entry name" value="Peptidase_S11_N"/>
</dbReference>
<dbReference type="STRING" id="1261.HMPREF3195_00373"/>
<dbReference type="SUPFAM" id="SSF69189">
    <property type="entry name" value="Penicillin-binding protein associated domain"/>
    <property type="match status" value="1"/>
</dbReference>
<dbReference type="RefSeq" id="WP_061101639.1">
    <property type="nucleotide sequence ID" value="NZ_JAWEFV010000007.1"/>
</dbReference>
<evidence type="ECO:0000256" key="2">
    <source>
        <dbReference type="ARBA" id="ARBA00004752"/>
    </source>
</evidence>
<dbReference type="GO" id="GO:0009002">
    <property type="term" value="F:serine-type D-Ala-D-Ala carboxypeptidase activity"/>
    <property type="evidence" value="ECO:0007669"/>
    <property type="project" value="UniProtKB-EC"/>
</dbReference>
<keyword evidence="7" id="KW-0732">Signal</keyword>
<feature type="active site" description="Proton acceptor" evidence="13">
    <location>
        <position position="70"/>
    </location>
</feature>
<evidence type="ECO:0000256" key="6">
    <source>
        <dbReference type="ARBA" id="ARBA00022670"/>
    </source>
</evidence>
<evidence type="ECO:0000256" key="11">
    <source>
        <dbReference type="ARBA" id="ARBA00023316"/>
    </source>
</evidence>
<dbReference type="EC" id="3.4.16.4" evidence="4"/>
<gene>
    <name evidence="18" type="ORF">HMPREF3195_00373</name>
</gene>
<evidence type="ECO:0000256" key="3">
    <source>
        <dbReference type="ARBA" id="ARBA00007164"/>
    </source>
</evidence>
<dbReference type="SMART" id="SM00936">
    <property type="entry name" value="PBP5_C"/>
    <property type="match status" value="1"/>
</dbReference>
<keyword evidence="10" id="KW-0573">Peptidoglycan synthesis</keyword>
<dbReference type="GO" id="GO:0006508">
    <property type="term" value="P:proteolysis"/>
    <property type="evidence" value="ECO:0007669"/>
    <property type="project" value="UniProtKB-KW"/>
</dbReference>
<comment type="caution">
    <text evidence="18">The sequence shown here is derived from an EMBL/GenBank/DDBJ whole genome shotgun (WGS) entry which is preliminary data.</text>
</comment>
<comment type="catalytic activity">
    <reaction evidence="12">
        <text>Preferential cleavage: (Ac)2-L-Lys-D-Ala-|-D-Ala. Also transpeptidation of peptidyl-alanyl moieties that are N-acyl substituents of D-alanine.</text>
        <dbReference type="EC" id="3.4.16.4"/>
    </reaction>
</comment>
<name>A0A135YXC5_9FIRM</name>
<feature type="active site" description="Proton acceptor" evidence="13">
    <location>
        <position position="67"/>
    </location>
</feature>
<dbReference type="Proteomes" id="UP000070326">
    <property type="component" value="Unassembled WGS sequence"/>
</dbReference>
<comment type="pathway">
    <text evidence="2">Cell wall biogenesis; peptidoglycan biosynthesis.</text>
</comment>
<keyword evidence="16" id="KW-0472">Membrane</keyword>
<evidence type="ECO:0000256" key="9">
    <source>
        <dbReference type="ARBA" id="ARBA00022960"/>
    </source>
</evidence>
<feature type="active site" evidence="13">
    <location>
        <position position="122"/>
    </location>
</feature>
<evidence type="ECO:0000256" key="1">
    <source>
        <dbReference type="ARBA" id="ARBA00003217"/>
    </source>
</evidence>
<evidence type="ECO:0000256" key="12">
    <source>
        <dbReference type="ARBA" id="ARBA00034000"/>
    </source>
</evidence>
<evidence type="ECO:0000259" key="17">
    <source>
        <dbReference type="SMART" id="SM00936"/>
    </source>
</evidence>
<feature type="transmembrane region" description="Helical" evidence="16">
    <location>
        <begin position="521"/>
        <end position="544"/>
    </location>
</feature>
<evidence type="ECO:0000256" key="14">
    <source>
        <dbReference type="PIRSR" id="PIRSR618044-2"/>
    </source>
</evidence>
<keyword evidence="16" id="KW-1133">Transmembrane helix</keyword>
<dbReference type="InterPro" id="IPR037167">
    <property type="entry name" value="Peptidase_S11_C_sf"/>
</dbReference>
<keyword evidence="16" id="KW-0812">Transmembrane</keyword>
<feature type="binding site" evidence="14">
    <location>
        <position position="245"/>
    </location>
    <ligand>
        <name>substrate</name>
    </ligand>
</feature>
<evidence type="ECO:0000256" key="8">
    <source>
        <dbReference type="ARBA" id="ARBA00022801"/>
    </source>
</evidence>
<evidence type="ECO:0000256" key="10">
    <source>
        <dbReference type="ARBA" id="ARBA00022984"/>
    </source>
</evidence>
<keyword evidence="8" id="KW-0378">Hydrolase</keyword>
<dbReference type="Pfam" id="PF07943">
    <property type="entry name" value="PBP5_C"/>
    <property type="match status" value="1"/>
</dbReference>
<sequence length="561" mass="63051">MKIKKINSIFAALVLSTGILTYFTSGVLAEGKEDFNSLKSKYMVLMDYESGKIIYKKNADQKIYPASTTKIWTAYCVLQKCQDLNEKIKIGTMPEIEGSSMYLEEGEVFTTRQLLESLLIHSSNDVAYVLARHYGGGDERKFIDFMNSEAKKFGFNHTHFNNPHGLPDTDHYTTAEEMTNMARIAYGNDIIKSIVAKKSVTFKKSNEIKLDRELYNSNKFLNSNMQMNYNGKDIPMKYDVVDGIKTGYTDDAGNCLVATGTKNKIRMISGVFFAPSGSLYHDSRFLLDYGFENFKSITIYKKSDIRGQKKVRFAKPGTIKYSLANDYVVTTSQGKNISKDNFTVKYNFDSLKLPVKKGDLIGRMNIYEKGTMVSSIGLVSETDAVGYFDFILSKIPFLKDKSSLNSSAKVEKIKNDTKNSIDDAKKSANEKINSTKKEAQKKSSGIIKSVQDFFGGISDKFRSIGKFFSDMGKNIGMAFEDIKKVFSDLGKQGGIKGIQKLDFYKFLENEIKQKTDKVPPAIIIFGVPILIILVVLLLLINLIVDSIRSAFSKDESDDDQE</sequence>
<dbReference type="PRINTS" id="PR00725">
    <property type="entry name" value="DADACBPTASE1"/>
</dbReference>
<dbReference type="InterPro" id="IPR015956">
    <property type="entry name" value="Peniciliin-bd_prot_C_sf"/>
</dbReference>
<comment type="function">
    <text evidence="1">Removes C-terminal D-alanyl residues from sugar-peptide cell wall precursors.</text>
</comment>
<comment type="similarity">
    <text evidence="3 15">Belongs to the peptidase S11 family.</text>
</comment>
<dbReference type="Gene3D" id="2.60.410.10">
    <property type="entry name" value="D-Ala-D-Ala carboxypeptidase, C-terminal domain"/>
    <property type="match status" value="1"/>
</dbReference>
<dbReference type="InterPro" id="IPR012338">
    <property type="entry name" value="Beta-lactam/transpept-like"/>
</dbReference>
<dbReference type="InterPro" id="IPR012907">
    <property type="entry name" value="Peptidase_S11_C"/>
</dbReference>
<dbReference type="SUPFAM" id="SSF56601">
    <property type="entry name" value="beta-lactamase/transpeptidase-like"/>
    <property type="match status" value="1"/>
</dbReference>
<dbReference type="PANTHER" id="PTHR21581">
    <property type="entry name" value="D-ALANYL-D-ALANINE CARBOXYPEPTIDASE"/>
    <property type="match status" value="1"/>
</dbReference>
<protein>
    <recommendedName>
        <fullName evidence="4">serine-type D-Ala-D-Ala carboxypeptidase</fullName>
        <ecNumber evidence="4">3.4.16.4</ecNumber>
    </recommendedName>
</protein>
<reference evidence="18 19" key="1">
    <citation type="submission" date="2016-02" db="EMBL/GenBank/DDBJ databases">
        <authorList>
            <person name="Wen L."/>
            <person name="He K."/>
            <person name="Yang H."/>
        </authorList>
    </citation>
    <scope>NUCLEOTIDE SEQUENCE [LARGE SCALE GENOMIC DNA]</scope>
    <source>
        <strain evidence="18 19">MJR8628A</strain>
    </source>
</reference>
<evidence type="ECO:0000256" key="15">
    <source>
        <dbReference type="RuleBase" id="RU004016"/>
    </source>
</evidence>
<evidence type="ECO:0000256" key="13">
    <source>
        <dbReference type="PIRSR" id="PIRSR618044-1"/>
    </source>
</evidence>
<keyword evidence="5 18" id="KW-0121">Carboxypeptidase</keyword>
<keyword evidence="6" id="KW-0645">Protease</keyword>
<dbReference type="InterPro" id="IPR018044">
    <property type="entry name" value="Peptidase_S11"/>
</dbReference>
<dbReference type="eggNOG" id="COG1686">
    <property type="taxonomic scope" value="Bacteria"/>
</dbReference>
<evidence type="ECO:0000313" key="19">
    <source>
        <dbReference type="Proteomes" id="UP000070326"/>
    </source>
</evidence>
<keyword evidence="9" id="KW-0133">Cell shape</keyword>
<evidence type="ECO:0000256" key="16">
    <source>
        <dbReference type="SAM" id="Phobius"/>
    </source>
</evidence>
<organism evidence="18 19">
    <name type="scientific">Peptostreptococcus anaerobius</name>
    <dbReference type="NCBI Taxonomy" id="1261"/>
    <lineage>
        <taxon>Bacteria</taxon>
        <taxon>Bacillati</taxon>
        <taxon>Bacillota</taxon>
        <taxon>Clostridia</taxon>
        <taxon>Peptostreptococcales</taxon>
        <taxon>Peptostreptococcaceae</taxon>
        <taxon>Peptostreptococcus</taxon>
    </lineage>
</organism>
<proteinExistence type="inferred from homology"/>
<dbReference type="GO" id="GO:0009252">
    <property type="term" value="P:peptidoglycan biosynthetic process"/>
    <property type="evidence" value="ECO:0007669"/>
    <property type="project" value="UniProtKB-UniPathway"/>
</dbReference>
<dbReference type="AlphaFoldDB" id="A0A135YXC5"/>